<dbReference type="PANTHER" id="PTHR33542">
    <property type="entry name" value="SIROHYDROCHLORIN FERROCHELATASE, CHLOROPLASTIC"/>
    <property type="match status" value="1"/>
</dbReference>
<dbReference type="GO" id="GO:0046872">
    <property type="term" value="F:metal ion binding"/>
    <property type="evidence" value="ECO:0007669"/>
    <property type="project" value="UniProtKB-KW"/>
</dbReference>
<dbReference type="Proteomes" id="UP000326951">
    <property type="component" value="Chromosome"/>
</dbReference>
<accession>A0A410DB59</accession>
<evidence type="ECO:0000256" key="2">
    <source>
        <dbReference type="ARBA" id="ARBA00023239"/>
    </source>
</evidence>
<dbReference type="Gene3D" id="3.40.50.1400">
    <property type="match status" value="2"/>
</dbReference>
<dbReference type="EMBL" id="AP021853">
    <property type="protein sequence ID" value="BBN99768.1"/>
    <property type="molecule type" value="Genomic_DNA"/>
</dbReference>
<dbReference type="Proteomes" id="UP000285882">
    <property type="component" value="Chromosome"/>
</dbReference>
<organism evidence="3 6">
    <name type="scientific">Sporolactobacillus terrae</name>
    <dbReference type="NCBI Taxonomy" id="269673"/>
    <lineage>
        <taxon>Bacteria</taxon>
        <taxon>Bacillati</taxon>
        <taxon>Bacillota</taxon>
        <taxon>Bacilli</taxon>
        <taxon>Bacillales</taxon>
        <taxon>Sporolactobacillaceae</taxon>
        <taxon>Sporolactobacillus</taxon>
    </lineage>
</organism>
<proteinExistence type="predicted"/>
<dbReference type="SUPFAM" id="SSF53800">
    <property type="entry name" value="Chelatase"/>
    <property type="match status" value="1"/>
</dbReference>
<dbReference type="InterPro" id="IPR050963">
    <property type="entry name" value="Sirohydro_Cobaltochel/CbiX"/>
</dbReference>
<dbReference type="GO" id="GO:0016829">
    <property type="term" value="F:lyase activity"/>
    <property type="evidence" value="ECO:0007669"/>
    <property type="project" value="UniProtKB-KW"/>
</dbReference>
<sequence length="249" mass="28111">MLAVLYVSHGTRIHEGVKQANQFLSSCMKQVDAPIQRVCYLEIVQPGILDGIRQCIAAGAEVVLVQPLLLLTAGHAKRDIPRVIKQAERLYPDVRFIYGRPFGVDERIVSLLIERLHEQQNPLPQGSGILLVGRGSSDPDTKRNFAQIRHLLHQKGMESVTVCYMAAAKPTFEEGLDQVIREQWRHVYVIPYLLFSGVLMKTIHRSIDVKNKAGASITLCRPLGYHPHLIQLMKKRVEESLHHVLSDYA</sequence>
<dbReference type="CDD" id="cd03416">
    <property type="entry name" value="CbiX_SirB_N"/>
    <property type="match status" value="1"/>
</dbReference>
<dbReference type="CDD" id="cd03414">
    <property type="entry name" value="CbiX_SirB_C"/>
    <property type="match status" value="1"/>
</dbReference>
<dbReference type="PANTHER" id="PTHR33542:SF3">
    <property type="entry name" value="SIROHYDROCHLORIN FERROCHELATASE, CHLOROPLASTIC"/>
    <property type="match status" value="1"/>
</dbReference>
<gene>
    <name evidence="3" type="primary">sirB</name>
    <name evidence="4" type="ORF">C0674_12480</name>
    <name evidence="3" type="ORF">St703_24730</name>
</gene>
<keyword evidence="1" id="KW-0479">Metal-binding</keyword>
<evidence type="ECO:0000313" key="4">
    <source>
        <dbReference type="EMBL" id="QAA23355.1"/>
    </source>
</evidence>
<dbReference type="Pfam" id="PF01903">
    <property type="entry name" value="CbiX"/>
    <property type="match status" value="2"/>
</dbReference>
<dbReference type="STRING" id="1449983.GCA_000647835_01847"/>
<reference evidence="3 6" key="2">
    <citation type="submission" date="2019-09" db="EMBL/GenBank/DDBJ databases">
        <title>Complete genome sequence of Sporolactobacillus terrae 70-3.</title>
        <authorList>
            <person name="Tanaka N."/>
            <person name="Shiwa Y."/>
            <person name="Fujita N."/>
            <person name="Tanasupawat S."/>
        </authorList>
    </citation>
    <scope>NUCLEOTIDE SEQUENCE [LARGE SCALE GENOMIC DNA]</scope>
    <source>
        <strain evidence="3 6">70-3</strain>
    </source>
</reference>
<evidence type="ECO:0000256" key="1">
    <source>
        <dbReference type="ARBA" id="ARBA00022723"/>
    </source>
</evidence>
<reference evidence="4 5" key="1">
    <citation type="submission" date="2018-01" db="EMBL/GenBank/DDBJ databases">
        <title>Complete genome sequencing of Sporolactobacillus terrae DLG3.</title>
        <authorList>
            <person name="Nam Y.-D."/>
            <person name="Kang J."/>
            <person name="Chung W.-H."/>
        </authorList>
    </citation>
    <scope>NUCLEOTIDE SEQUENCE [LARGE SCALE GENOMIC DNA]</scope>
    <source>
        <strain evidence="4 5">DLG3</strain>
    </source>
</reference>
<keyword evidence="5" id="KW-1185">Reference proteome</keyword>
<dbReference type="InterPro" id="IPR002762">
    <property type="entry name" value="CbiX-like"/>
</dbReference>
<evidence type="ECO:0000313" key="3">
    <source>
        <dbReference type="EMBL" id="BBN99768.1"/>
    </source>
</evidence>
<name>A0A410DB59_9BACL</name>
<dbReference type="EMBL" id="CP025688">
    <property type="protein sequence ID" value="QAA23355.1"/>
    <property type="molecule type" value="Genomic_DNA"/>
</dbReference>
<evidence type="ECO:0000313" key="5">
    <source>
        <dbReference type="Proteomes" id="UP000285882"/>
    </source>
</evidence>
<dbReference type="AlphaFoldDB" id="A0A410DB59"/>
<dbReference type="RefSeq" id="WP_028975873.1">
    <property type="nucleotide sequence ID" value="NZ_AP021853.1"/>
</dbReference>
<evidence type="ECO:0000313" key="6">
    <source>
        <dbReference type="Proteomes" id="UP000326951"/>
    </source>
</evidence>
<keyword evidence="2" id="KW-0456">Lyase</keyword>
<protein>
    <submittedName>
        <fullName evidence="4">Sirohydrochlorin chelatase</fullName>
    </submittedName>
    <submittedName>
        <fullName evidence="3">Sirohydrochlorin ferrochelatase</fullName>
    </submittedName>
</protein>